<dbReference type="Proteomes" id="UP001589776">
    <property type="component" value="Unassembled WGS sequence"/>
</dbReference>
<dbReference type="SUPFAM" id="SSF53474">
    <property type="entry name" value="alpha/beta-Hydrolases"/>
    <property type="match status" value="1"/>
</dbReference>
<evidence type="ECO:0000256" key="1">
    <source>
        <dbReference type="ARBA" id="ARBA00022801"/>
    </source>
</evidence>
<evidence type="ECO:0000256" key="2">
    <source>
        <dbReference type="ARBA" id="ARBA00022963"/>
    </source>
</evidence>
<keyword evidence="1 5" id="KW-0378">Hydrolase</keyword>
<feature type="transmembrane region" description="Helical" evidence="4">
    <location>
        <begin position="43"/>
        <end position="66"/>
    </location>
</feature>
<proteinExistence type="predicted"/>
<dbReference type="Gene3D" id="3.40.50.1820">
    <property type="entry name" value="alpha/beta hydrolase"/>
    <property type="match status" value="1"/>
</dbReference>
<feature type="transmembrane region" description="Helical" evidence="4">
    <location>
        <begin position="20"/>
        <end position="37"/>
    </location>
</feature>
<keyword evidence="4" id="KW-1133">Transmembrane helix</keyword>
<feature type="transmembrane region" description="Helical" evidence="4">
    <location>
        <begin position="78"/>
        <end position="100"/>
    </location>
</feature>
<dbReference type="EMBL" id="JBHLWN010000079">
    <property type="protein sequence ID" value="MFC0215033.1"/>
    <property type="molecule type" value="Genomic_DNA"/>
</dbReference>
<keyword evidence="6" id="KW-1185">Reference proteome</keyword>
<protein>
    <submittedName>
        <fullName evidence="5">Alpha/beta hydrolase family protein</fullName>
    </submittedName>
</protein>
<sequence>MMIETPVERARQQHVTVSRIVWFVVVAAAVTAVWLFTGHIGMAGAALGLLPAWAGMAGLLWITHGWRRRRGGRARTGSYAAGAAAGIVLGSVFPVLLPVFELPQPSGPYAVGTTERWIVTGREETFTADSADRRSLLVRFWYPARTEGISDIIPEPYPQEMRRALFASTGLPSWLFGHWDRVRTHAVRALPLSGGEQRYPVLVFSHGASASRFQSLFQVEELASHGYIVAAVQHTYMASETVLPDGRIAPYHGGPDMPSNEEGAELVRVRAADVTSVLDELERWNRQDPLGFWNGRLDLERAGVLGHSDGGSTAVEALALDRRLRAGLDMDGTVYGQVLQQELTQPVMFLMASGTWDGLKQQVGRGSRQDGPEWRYFADFLGHIEQVYSRARADAYRVIVPGTHHLSFSDAALFSPLLALERSASDVHADINRYALAFFNRYLKDQPSSLLEAADPKRQDIRFEARIQP</sequence>
<keyword evidence="4" id="KW-0812">Transmembrane</keyword>
<dbReference type="GO" id="GO:0016787">
    <property type="term" value="F:hydrolase activity"/>
    <property type="evidence" value="ECO:0007669"/>
    <property type="project" value="UniProtKB-KW"/>
</dbReference>
<dbReference type="PANTHER" id="PTHR10272">
    <property type="entry name" value="PLATELET-ACTIVATING FACTOR ACETYLHYDROLASE"/>
    <property type="match status" value="1"/>
</dbReference>
<reference evidence="5 6" key="1">
    <citation type="submission" date="2024-09" db="EMBL/GenBank/DDBJ databases">
        <authorList>
            <person name="Sun Q."/>
            <person name="Mori K."/>
        </authorList>
    </citation>
    <scope>NUCLEOTIDE SEQUENCE [LARGE SCALE GENOMIC DNA]</scope>
    <source>
        <strain evidence="5 6">CCM 7759</strain>
    </source>
</reference>
<dbReference type="InterPro" id="IPR029058">
    <property type="entry name" value="AB_hydrolase_fold"/>
</dbReference>
<comment type="caution">
    <text evidence="5">The sequence shown here is derived from an EMBL/GenBank/DDBJ whole genome shotgun (WGS) entry which is preliminary data.</text>
</comment>
<dbReference type="PANTHER" id="PTHR10272:SF0">
    <property type="entry name" value="PLATELET-ACTIVATING FACTOR ACETYLHYDROLASE"/>
    <property type="match status" value="1"/>
</dbReference>
<keyword evidence="3" id="KW-0443">Lipid metabolism</keyword>
<name>A0ABV6DQW4_9BACL</name>
<evidence type="ECO:0000256" key="4">
    <source>
        <dbReference type="SAM" id="Phobius"/>
    </source>
</evidence>
<organism evidence="5 6">
    <name type="scientific">Paenibacillus chartarius</name>
    <dbReference type="NCBI Taxonomy" id="747481"/>
    <lineage>
        <taxon>Bacteria</taxon>
        <taxon>Bacillati</taxon>
        <taxon>Bacillota</taxon>
        <taxon>Bacilli</taxon>
        <taxon>Bacillales</taxon>
        <taxon>Paenibacillaceae</taxon>
        <taxon>Paenibacillus</taxon>
    </lineage>
</organism>
<evidence type="ECO:0000313" key="5">
    <source>
        <dbReference type="EMBL" id="MFC0215033.1"/>
    </source>
</evidence>
<keyword evidence="2" id="KW-0442">Lipid degradation</keyword>
<gene>
    <name evidence="5" type="ORF">ACFFK0_21800</name>
</gene>
<dbReference type="Pfam" id="PF03403">
    <property type="entry name" value="PAF-AH_p_II"/>
    <property type="match status" value="2"/>
</dbReference>
<dbReference type="RefSeq" id="WP_377472489.1">
    <property type="nucleotide sequence ID" value="NZ_JBHLWN010000079.1"/>
</dbReference>
<evidence type="ECO:0000313" key="6">
    <source>
        <dbReference type="Proteomes" id="UP001589776"/>
    </source>
</evidence>
<evidence type="ECO:0000256" key="3">
    <source>
        <dbReference type="ARBA" id="ARBA00023098"/>
    </source>
</evidence>
<accession>A0ABV6DQW4</accession>
<keyword evidence="4" id="KW-0472">Membrane</keyword>